<dbReference type="Proteomes" id="UP001159405">
    <property type="component" value="Unassembled WGS sequence"/>
</dbReference>
<feature type="non-terminal residue" evidence="1">
    <location>
        <position position="1"/>
    </location>
</feature>
<gene>
    <name evidence="1" type="ORF">PLOB_00011746</name>
</gene>
<comment type="caution">
    <text evidence="1">The sequence shown here is derived from an EMBL/GenBank/DDBJ whole genome shotgun (WGS) entry which is preliminary data.</text>
</comment>
<proteinExistence type="predicted"/>
<sequence>NSSAATTHATRSHISKSVVAKVVHKMNFPSYFLIIMAGIHGAWGIKCRQCYPDFNNITNVNANSGSLTFCSKPTESLDCSSDPNIGNLADSCYTADVTISVNTTLPGVPLTDIRIFVLNCSVMSLCSFLKDQTCGGLETAFEAMPQIQVKNCDVKCCQGDLCNDPSNPPSDKSSVKMPQTTTLCGLLVLIALTFMNF</sequence>
<evidence type="ECO:0000313" key="1">
    <source>
        <dbReference type="EMBL" id="CAH3171210.1"/>
    </source>
</evidence>
<accession>A0ABN8QZH2</accession>
<reference evidence="1 2" key="1">
    <citation type="submission" date="2022-05" db="EMBL/GenBank/DDBJ databases">
        <authorList>
            <consortium name="Genoscope - CEA"/>
            <person name="William W."/>
        </authorList>
    </citation>
    <scope>NUCLEOTIDE SEQUENCE [LARGE SCALE GENOMIC DNA]</scope>
</reference>
<protein>
    <recommendedName>
        <fullName evidence="3">UPAR/Ly6 domain-containing protein</fullName>
    </recommendedName>
</protein>
<organism evidence="1 2">
    <name type="scientific">Porites lobata</name>
    <dbReference type="NCBI Taxonomy" id="104759"/>
    <lineage>
        <taxon>Eukaryota</taxon>
        <taxon>Metazoa</taxon>
        <taxon>Cnidaria</taxon>
        <taxon>Anthozoa</taxon>
        <taxon>Hexacorallia</taxon>
        <taxon>Scleractinia</taxon>
        <taxon>Fungiina</taxon>
        <taxon>Poritidae</taxon>
        <taxon>Porites</taxon>
    </lineage>
</organism>
<dbReference type="EMBL" id="CALNXK010000162">
    <property type="protein sequence ID" value="CAH3171210.1"/>
    <property type="molecule type" value="Genomic_DNA"/>
</dbReference>
<evidence type="ECO:0000313" key="2">
    <source>
        <dbReference type="Proteomes" id="UP001159405"/>
    </source>
</evidence>
<name>A0ABN8QZH2_9CNID</name>
<evidence type="ECO:0008006" key="3">
    <source>
        <dbReference type="Google" id="ProtNLM"/>
    </source>
</evidence>
<keyword evidence="2" id="KW-1185">Reference proteome</keyword>